<dbReference type="InterPro" id="IPR045063">
    <property type="entry name" value="Dynamin_N"/>
</dbReference>
<sequence>MTTTESLVRGRVRSLCRALSPLLGDDPDLTRTRASLAEPLRLAVVGRVSTGKSTLVNALVGRRVAPTSAGECTKVVTWYRYGEPDQARLVLHDGRSLRVRLVDRALPDELGVPASEVARLEVWLTSRALRHLTLIDTPGLGTTNEDQETATRAAILGVERESQIAAGQADALLFLIGEAARRSDLDFLDDFRASSGSLTPSSVNAVGVLAKSDGTGSGVLDETDPFKLAGDQAARLASTHRGVLSDVLPVSGLLAETALTGVITETLAAALGAQVDQDPALLAVSQDPELEPLAAAFGPYGLVAGRDVAAAGASKLREWCLETSGIRLLEEVVHGRLVPRSDLLKASRGLSTLESVSRRLPTELREDALALLEEARLDPTLHAIGELQAMERLLAERPDSPLLPALAGFVDGAEDAVLLVGGAEVGSPAEQARGLSAEATRSAALATSAAEVAAGRVLARSYQLLARRLP</sequence>
<proteinExistence type="predicted"/>
<name>A0A2P2BXC3_9ZZZZ</name>
<feature type="domain" description="Dynamin N-terminal" evidence="1">
    <location>
        <begin position="42"/>
        <end position="155"/>
    </location>
</feature>
<organism evidence="2">
    <name type="scientific">metagenome</name>
    <dbReference type="NCBI Taxonomy" id="256318"/>
    <lineage>
        <taxon>unclassified sequences</taxon>
        <taxon>metagenomes</taxon>
    </lineage>
</organism>
<dbReference type="SUPFAM" id="SSF52540">
    <property type="entry name" value="P-loop containing nucleoside triphosphate hydrolases"/>
    <property type="match status" value="1"/>
</dbReference>
<dbReference type="InterPro" id="IPR051943">
    <property type="entry name" value="TRAFAC_Dynamin-like_GTPase"/>
</dbReference>
<dbReference type="PANTHER" id="PTHR43681">
    <property type="entry name" value="TRANSMEMBRANE GTPASE FZO"/>
    <property type="match status" value="1"/>
</dbReference>
<dbReference type="PRINTS" id="PR00195">
    <property type="entry name" value="DYNAMIN"/>
</dbReference>
<gene>
    <name evidence="2" type="ORF">NOCA2150139</name>
</gene>
<dbReference type="AlphaFoldDB" id="A0A2P2BXC3"/>
<dbReference type="InterPro" id="IPR022812">
    <property type="entry name" value="Dynamin"/>
</dbReference>
<accession>A0A2P2BXC3</accession>
<protein>
    <recommendedName>
        <fullName evidence="1">Dynamin N-terminal domain-containing protein</fullName>
    </recommendedName>
</protein>
<dbReference type="EMBL" id="CZKA01000007">
    <property type="protein sequence ID" value="CUR54397.1"/>
    <property type="molecule type" value="Genomic_DNA"/>
</dbReference>
<reference evidence="2" key="1">
    <citation type="submission" date="2015-08" db="EMBL/GenBank/DDBJ databases">
        <authorList>
            <person name="Babu N.S."/>
            <person name="Beckwith C.J."/>
            <person name="Beseler K.G."/>
            <person name="Brison A."/>
            <person name="Carone J.V."/>
            <person name="Caskin T.P."/>
            <person name="Diamond M."/>
            <person name="Durham M.E."/>
            <person name="Foxe J.M."/>
            <person name="Go M."/>
            <person name="Henderson B.A."/>
            <person name="Jones I.B."/>
            <person name="McGettigan J.A."/>
            <person name="Micheletti S.J."/>
            <person name="Nasrallah M.E."/>
            <person name="Ortiz D."/>
            <person name="Piller C.R."/>
            <person name="Privatt S.R."/>
            <person name="Schneider S.L."/>
            <person name="Sharp S."/>
            <person name="Smith T.C."/>
            <person name="Stanton J.D."/>
            <person name="Ullery H.E."/>
            <person name="Wilson R.J."/>
            <person name="Serrano M.G."/>
            <person name="Buck G."/>
            <person name="Lee V."/>
            <person name="Wang Y."/>
            <person name="Carvalho R."/>
            <person name="Voegtly L."/>
            <person name="Shi R."/>
            <person name="Duckworth R."/>
            <person name="Johnson A."/>
            <person name="Loviza R."/>
            <person name="Walstead R."/>
            <person name="Shah Z."/>
            <person name="Kiflezghi M."/>
            <person name="Wade K."/>
            <person name="Ball S.L."/>
            <person name="Bradley K.W."/>
            <person name="Asai D.J."/>
            <person name="Bowman C.A."/>
            <person name="Russell D.A."/>
            <person name="Pope W.H."/>
            <person name="Jacobs-Sera D."/>
            <person name="Hendrix R.W."/>
            <person name="Hatfull G.F."/>
        </authorList>
    </citation>
    <scope>NUCLEOTIDE SEQUENCE</scope>
</reference>
<dbReference type="Gene3D" id="3.40.50.300">
    <property type="entry name" value="P-loop containing nucleotide triphosphate hydrolases"/>
    <property type="match status" value="1"/>
</dbReference>
<dbReference type="PANTHER" id="PTHR43681:SF1">
    <property type="entry name" value="SARCALUMENIN"/>
    <property type="match status" value="1"/>
</dbReference>
<dbReference type="InterPro" id="IPR027417">
    <property type="entry name" value="P-loop_NTPase"/>
</dbReference>
<evidence type="ECO:0000259" key="1">
    <source>
        <dbReference type="Pfam" id="PF00350"/>
    </source>
</evidence>
<dbReference type="Pfam" id="PF00350">
    <property type="entry name" value="Dynamin_N"/>
    <property type="match status" value="1"/>
</dbReference>
<evidence type="ECO:0000313" key="2">
    <source>
        <dbReference type="EMBL" id="CUR54397.1"/>
    </source>
</evidence>